<dbReference type="Gramene" id="GBG80343">
    <property type="protein sequence ID" value="GBG80343"/>
    <property type="gene ID" value="CBR_g30712"/>
</dbReference>
<feature type="transmembrane region" description="Helical" evidence="8">
    <location>
        <begin position="584"/>
        <end position="604"/>
    </location>
</feature>
<keyword evidence="2" id="KW-0813">Transport</keyword>
<dbReference type="Gene3D" id="1.20.1250.20">
    <property type="entry name" value="MFS general substrate transporter like domains"/>
    <property type="match status" value="2"/>
</dbReference>
<feature type="transmembrane region" description="Helical" evidence="8">
    <location>
        <begin position="137"/>
        <end position="155"/>
    </location>
</feature>
<dbReference type="InterPro" id="IPR020846">
    <property type="entry name" value="MFS_dom"/>
</dbReference>
<dbReference type="InterPro" id="IPR036259">
    <property type="entry name" value="MFS_trans_sf"/>
</dbReference>
<evidence type="ECO:0000256" key="4">
    <source>
        <dbReference type="ARBA" id="ARBA00022989"/>
    </source>
</evidence>
<dbReference type="InterPro" id="IPR044770">
    <property type="entry name" value="MFS_spinster-like"/>
</dbReference>
<comment type="similarity">
    <text evidence="6">Belongs to the major facilitator superfamily. Spinster (TC 2.A.1.49) family.</text>
</comment>
<feature type="compositionally biased region" description="Low complexity" evidence="7">
    <location>
        <begin position="327"/>
        <end position="346"/>
    </location>
</feature>
<evidence type="ECO:0000259" key="9">
    <source>
        <dbReference type="PROSITE" id="PS50850"/>
    </source>
</evidence>
<feature type="transmembrane region" description="Helical" evidence="8">
    <location>
        <begin position="106"/>
        <end position="125"/>
    </location>
</feature>
<evidence type="ECO:0000256" key="6">
    <source>
        <dbReference type="ARBA" id="ARBA00024338"/>
    </source>
</evidence>
<dbReference type="STRING" id="69332.A0A388LDQ3"/>
<dbReference type="AlphaFoldDB" id="A0A388LDQ3"/>
<evidence type="ECO:0000256" key="2">
    <source>
        <dbReference type="ARBA" id="ARBA00022448"/>
    </source>
</evidence>
<gene>
    <name evidence="10" type="ORF">CBR_g30712</name>
</gene>
<feature type="domain" description="Major facilitator superfamily (MFS) profile" evidence="9">
    <location>
        <begin position="41"/>
        <end position="610"/>
    </location>
</feature>
<protein>
    <recommendedName>
        <fullName evidence="9">Major facilitator superfamily (MFS) profile domain-containing protein</fullName>
    </recommendedName>
</protein>
<keyword evidence="4 8" id="KW-1133">Transmembrane helix</keyword>
<keyword evidence="11" id="KW-1185">Reference proteome</keyword>
<dbReference type="OMA" id="SERIYGF"/>
<accession>A0A388LDQ3</accession>
<dbReference type="EMBL" id="BFEA01000343">
    <property type="protein sequence ID" value="GBG80343.1"/>
    <property type="molecule type" value="Genomic_DNA"/>
</dbReference>
<comment type="caution">
    <text evidence="10">The sequence shown here is derived from an EMBL/GenBank/DDBJ whole genome shotgun (WGS) entry which is preliminary data.</text>
</comment>
<feature type="region of interest" description="Disordered" evidence="7">
    <location>
        <begin position="268"/>
        <end position="290"/>
    </location>
</feature>
<feature type="transmembrane region" description="Helical" evidence="8">
    <location>
        <begin position="201"/>
        <end position="221"/>
    </location>
</feature>
<dbReference type="SUPFAM" id="SSF103473">
    <property type="entry name" value="MFS general substrate transporter"/>
    <property type="match status" value="1"/>
</dbReference>
<evidence type="ECO:0000256" key="5">
    <source>
        <dbReference type="ARBA" id="ARBA00023136"/>
    </source>
</evidence>
<feature type="compositionally biased region" description="Basic and acidic residues" evidence="7">
    <location>
        <begin position="270"/>
        <end position="285"/>
    </location>
</feature>
<feature type="transmembrane region" description="Helical" evidence="8">
    <location>
        <begin position="462"/>
        <end position="485"/>
    </location>
</feature>
<feature type="transmembrane region" description="Helical" evidence="8">
    <location>
        <begin position="492"/>
        <end position="510"/>
    </location>
</feature>
<feature type="transmembrane region" description="Helical" evidence="8">
    <location>
        <begin position="167"/>
        <end position="189"/>
    </location>
</feature>
<evidence type="ECO:0000256" key="3">
    <source>
        <dbReference type="ARBA" id="ARBA00022692"/>
    </source>
</evidence>
<keyword evidence="3 8" id="KW-0812">Transmembrane</keyword>
<dbReference type="PANTHER" id="PTHR23505:SF52">
    <property type="entry name" value="MAJOR FACILITATOR SUPERFAMILY PROTEIN"/>
    <property type="match status" value="1"/>
</dbReference>
<proteinExistence type="inferred from homology"/>
<organism evidence="10 11">
    <name type="scientific">Chara braunii</name>
    <name type="common">Braun's stonewort</name>
    <dbReference type="NCBI Taxonomy" id="69332"/>
    <lineage>
        <taxon>Eukaryota</taxon>
        <taxon>Viridiplantae</taxon>
        <taxon>Streptophyta</taxon>
        <taxon>Charophyceae</taxon>
        <taxon>Charales</taxon>
        <taxon>Characeae</taxon>
        <taxon>Chara</taxon>
    </lineage>
</organism>
<feature type="region of interest" description="Disordered" evidence="7">
    <location>
        <begin position="313"/>
        <end position="346"/>
    </location>
</feature>
<dbReference type="Proteomes" id="UP000265515">
    <property type="component" value="Unassembled WGS sequence"/>
</dbReference>
<feature type="region of interest" description="Disordered" evidence="7">
    <location>
        <begin position="615"/>
        <end position="635"/>
    </location>
</feature>
<feature type="transmembrane region" description="Helical" evidence="8">
    <location>
        <begin position="387"/>
        <end position="408"/>
    </location>
</feature>
<sequence>MERIRPAFLCCKGTTQQPAFKICNGIFGRVRGVLSDPLSRTTVLVHVASILESADIVILPAVFLEVRGSIHNISPAKLGTFTFLRCLVEALFSPVAGYLATRYNRVNVIIAGLMSWSLATVGVGMSGSFAEMAVFRALNGIGLSLVVPSMQSILADAYPEEKRGWGFGLNATLGTVGGFVTSSMVTLTAQAVFLGLPCWRLSFFVLAVLGCSLALCMQAFARDPRCIVHVSDYDRLLHEPPDMDVEEVSNPPLPRVITAVATYPASQTTESERLVGGDAREERVRVSGARPAGRAAAAAAEAGEWVAETVQRGNDEEAAQRRTTMASTPLPCTLPPSSDSSSSSSLTTTTITSSAAAYYSINGPTAKFAPSAHCQDDDNTNQHWKEVWGVLAVPTFMVIIAQGVFGTIPGRAMALNTLYYELLFSHSQVASLLVIEGLGRALGQVFGGWVCDYMNRWLPDSGRAMCAQFSLGIKGGGFFLILRVLPRDGDGFFWYALLLFLVGVLGLWNAPGVNDPIMAEIVPERLRTTIYAYDRAFEIAIGSVGAPLAGLLAGVYGFDSSNTGGQGAGKPLVDANANALSKGLTLSITVPCALACVTYSLLYLTYPGDRDRIRASGWGGPGGRSSSHISRRFTY</sequence>
<name>A0A388LDQ3_CHABU</name>
<evidence type="ECO:0000256" key="8">
    <source>
        <dbReference type="SAM" id="Phobius"/>
    </source>
</evidence>
<dbReference type="GO" id="GO:0016020">
    <property type="term" value="C:membrane"/>
    <property type="evidence" value="ECO:0007669"/>
    <property type="project" value="UniProtKB-SubCell"/>
</dbReference>
<comment type="subcellular location">
    <subcellularLocation>
        <location evidence="1">Membrane</location>
        <topology evidence="1">Multi-pass membrane protein</topology>
    </subcellularLocation>
</comment>
<evidence type="ECO:0000256" key="1">
    <source>
        <dbReference type="ARBA" id="ARBA00004141"/>
    </source>
</evidence>
<dbReference type="InterPro" id="IPR011701">
    <property type="entry name" value="MFS"/>
</dbReference>
<dbReference type="PROSITE" id="PS50850">
    <property type="entry name" value="MFS"/>
    <property type="match status" value="1"/>
</dbReference>
<dbReference type="PANTHER" id="PTHR23505">
    <property type="entry name" value="SPINSTER"/>
    <property type="match status" value="1"/>
</dbReference>
<keyword evidence="5 8" id="KW-0472">Membrane</keyword>
<feature type="transmembrane region" description="Helical" evidence="8">
    <location>
        <begin position="429"/>
        <end position="450"/>
    </location>
</feature>
<evidence type="ECO:0000313" key="10">
    <source>
        <dbReference type="EMBL" id="GBG80343.1"/>
    </source>
</evidence>
<reference evidence="10 11" key="1">
    <citation type="journal article" date="2018" name="Cell">
        <title>The Chara Genome: Secondary Complexity and Implications for Plant Terrestrialization.</title>
        <authorList>
            <person name="Nishiyama T."/>
            <person name="Sakayama H."/>
            <person name="Vries J.D."/>
            <person name="Buschmann H."/>
            <person name="Saint-Marcoux D."/>
            <person name="Ullrich K.K."/>
            <person name="Haas F.B."/>
            <person name="Vanderstraeten L."/>
            <person name="Becker D."/>
            <person name="Lang D."/>
            <person name="Vosolsobe S."/>
            <person name="Rombauts S."/>
            <person name="Wilhelmsson P.K.I."/>
            <person name="Janitza P."/>
            <person name="Kern R."/>
            <person name="Heyl A."/>
            <person name="Rumpler F."/>
            <person name="Villalobos L.I.A.C."/>
            <person name="Clay J.M."/>
            <person name="Skokan R."/>
            <person name="Toyoda A."/>
            <person name="Suzuki Y."/>
            <person name="Kagoshima H."/>
            <person name="Schijlen E."/>
            <person name="Tajeshwar N."/>
            <person name="Catarino B."/>
            <person name="Hetherington A.J."/>
            <person name="Saltykova A."/>
            <person name="Bonnot C."/>
            <person name="Breuninger H."/>
            <person name="Symeonidi A."/>
            <person name="Radhakrishnan G.V."/>
            <person name="Van Nieuwerburgh F."/>
            <person name="Deforce D."/>
            <person name="Chang C."/>
            <person name="Karol K.G."/>
            <person name="Hedrich R."/>
            <person name="Ulvskov P."/>
            <person name="Glockner G."/>
            <person name="Delwiche C.F."/>
            <person name="Petrasek J."/>
            <person name="Van de Peer Y."/>
            <person name="Friml J."/>
            <person name="Beilby M."/>
            <person name="Dolan L."/>
            <person name="Kohara Y."/>
            <person name="Sugano S."/>
            <person name="Fujiyama A."/>
            <person name="Delaux P.-M."/>
            <person name="Quint M."/>
            <person name="TheiBen G."/>
            <person name="Hagemann M."/>
            <person name="Harholt J."/>
            <person name="Dunand C."/>
            <person name="Zachgo S."/>
            <person name="Langdale J."/>
            <person name="Maumus F."/>
            <person name="Straeten D.V.D."/>
            <person name="Gould S.B."/>
            <person name="Rensing S.A."/>
        </authorList>
    </citation>
    <scope>NUCLEOTIDE SEQUENCE [LARGE SCALE GENOMIC DNA]</scope>
    <source>
        <strain evidence="10 11">S276</strain>
    </source>
</reference>
<evidence type="ECO:0000313" key="11">
    <source>
        <dbReference type="Proteomes" id="UP000265515"/>
    </source>
</evidence>
<dbReference type="OrthoDB" id="440755at2759"/>
<dbReference type="GO" id="GO:0022857">
    <property type="term" value="F:transmembrane transporter activity"/>
    <property type="evidence" value="ECO:0007669"/>
    <property type="project" value="InterPro"/>
</dbReference>
<dbReference type="Pfam" id="PF07690">
    <property type="entry name" value="MFS_1"/>
    <property type="match status" value="1"/>
</dbReference>
<evidence type="ECO:0000256" key="7">
    <source>
        <dbReference type="SAM" id="MobiDB-lite"/>
    </source>
</evidence>